<feature type="active site" description="Proton acceptor" evidence="7">
    <location>
        <position position="353"/>
    </location>
</feature>
<sequence length="794" mass="91011">MHCQKSTLGTTSGASEPQRSAGVGGSGVKTGTNVAGPLRSSSSDREGAGVVVQAPATLSNTGTRKRRLDSMEQSSNSGWSGYDKSFKRRPYYNTCGKRSLYDQVDQLFLKKFTMDKSNKWELPKTNTMLSQRKWELSDFITLKKSLNIVKDKLDDFNLMEWHKNTKQTNPADKVFYKVRGAGRPELLTAAWLKFYELLNDNDVIPQKSIDDGKLSSVHLCEAPGAFIAALNHFICNRHINVEWDWIGVSLNPYHEGNGSTDMISDDRFMFHTMSHWFFGKDQTGDIFQKDFYKDLCTYVKKRFRKKASMVTADGSIDCQNNPNEQEDLVTRLQLVETMVALMILEKGGTFILKMFTIFECNTLCRMYLLCCAFDSVQIKKPLTSKQGNSEIYVVCRGFKGLQCVEPLIHTFFSTSNRTLSDNCLFPLSELPKDFLSSVYKCSKYFSELQMQVIENNIKWFYQKTENDIKSLTELQYCVANTYVNRFRIKPISPSQEIVGLNKLRAIQFELPKVSTTKTDMNCSFTEKMRRVEYRELDEAKLLQDQVNNYKQTPWNYDKEVSWYTAKDAKIDLLSVNMQMGKPVSIIRNSKFCVNELIDYNNRARSLFTVPTDDAIKRREYFRIKIPKQAIHGRLIVCDVTSIYANDCLNNCRKQLDSLTLILESLMKLKASDSFLLIGYPLLSQVNVGVFYVLVNMFLKTGVIKPVEMGHAFVFCAKLNGKRIDNLISVLTNVKEHIKDLNITEIFENQGQSLLSFFPIDKLMYESIYKDIVTVNCLIIINDVKKTISSYLQQN</sequence>
<feature type="transmembrane region" description="Helical" evidence="9">
    <location>
        <begin position="674"/>
        <end position="698"/>
    </location>
</feature>
<dbReference type="GO" id="GO:0006370">
    <property type="term" value="P:7-methylguanosine mRNA capping"/>
    <property type="evidence" value="ECO:0007669"/>
    <property type="project" value="TreeGrafter"/>
</dbReference>
<feature type="binding site" evidence="7">
    <location>
        <position position="313"/>
    </location>
    <ligand>
        <name>S-adenosyl-L-methionine</name>
        <dbReference type="ChEBI" id="CHEBI:59789"/>
    </ligand>
</feature>
<dbReference type="InterPro" id="IPR002877">
    <property type="entry name" value="RNA_MeTrfase_FtsJ_dom"/>
</dbReference>
<feature type="domain" description="Adrift-type SAM-dependent 2'-O-MTase" evidence="10">
    <location>
        <begin position="185"/>
        <end position="400"/>
    </location>
</feature>
<dbReference type="SUPFAM" id="SSF53335">
    <property type="entry name" value="S-adenosyl-L-methionine-dependent methyltransferases"/>
    <property type="match status" value="1"/>
</dbReference>
<dbReference type="PANTHER" id="PTHR16121">
    <property type="entry name" value="CAP-SPECIFIC MRNA (NUCLEOSIDE-2'-O-)-METHYLTRANSFERASE 1-RELATED"/>
    <property type="match status" value="1"/>
</dbReference>
<dbReference type="GO" id="GO:0005737">
    <property type="term" value="C:cytoplasm"/>
    <property type="evidence" value="ECO:0007669"/>
    <property type="project" value="TreeGrafter"/>
</dbReference>
<dbReference type="OrthoDB" id="429597at2759"/>
<keyword evidence="9" id="KW-1133">Transmembrane helix</keyword>
<dbReference type="AlphaFoldDB" id="A0A8B8FY08"/>
<keyword evidence="4 7" id="KW-0808">Transferase</keyword>
<feature type="region of interest" description="Disordered" evidence="8">
    <location>
        <begin position="1"/>
        <end position="79"/>
    </location>
</feature>
<dbReference type="InterPro" id="IPR050851">
    <property type="entry name" value="mRNA_Cap_2O-Ribose_MeTrfase"/>
</dbReference>
<keyword evidence="9" id="KW-0472">Membrane</keyword>
<dbReference type="Gene3D" id="3.40.50.12760">
    <property type="match status" value="1"/>
</dbReference>
<feature type="binding site" evidence="7">
    <location>
        <position position="243"/>
    </location>
    <ligand>
        <name>S-adenosyl-L-methionine</name>
        <dbReference type="ChEBI" id="CHEBI:59789"/>
    </ligand>
</feature>
<keyword evidence="9" id="KW-0812">Transmembrane</keyword>
<name>A0A8B8FY08_9HEMI</name>
<evidence type="ECO:0000313" key="12">
    <source>
        <dbReference type="RefSeq" id="XP_025415245.1"/>
    </source>
</evidence>
<proteinExistence type="predicted"/>
<keyword evidence="11" id="KW-1185">Reference proteome</keyword>
<keyword evidence="5 7" id="KW-0949">S-adenosyl-L-methionine</keyword>
<dbReference type="Pfam" id="PF01728">
    <property type="entry name" value="FtsJ"/>
    <property type="match status" value="1"/>
</dbReference>
<keyword evidence="3 7" id="KW-0489">Methyltransferase</keyword>
<evidence type="ECO:0000256" key="1">
    <source>
        <dbReference type="ARBA" id="ARBA00012770"/>
    </source>
</evidence>
<evidence type="ECO:0000256" key="4">
    <source>
        <dbReference type="ARBA" id="ARBA00022679"/>
    </source>
</evidence>
<dbReference type="GO" id="GO:0032259">
    <property type="term" value="P:methylation"/>
    <property type="evidence" value="ECO:0007669"/>
    <property type="project" value="UniProtKB-KW"/>
</dbReference>
<feature type="compositionally biased region" description="Polar residues" evidence="8">
    <location>
        <begin position="1"/>
        <end position="18"/>
    </location>
</feature>
<reference evidence="12" key="1">
    <citation type="submission" date="2025-08" db="UniProtKB">
        <authorList>
            <consortium name="RefSeq"/>
        </authorList>
    </citation>
    <scope>IDENTIFICATION</scope>
    <source>
        <tissue evidence="12">Whole body</tissue>
    </source>
</reference>
<dbReference type="PROSITE" id="PS51614">
    <property type="entry name" value="SAM_MT_ADRIFT"/>
    <property type="match status" value="1"/>
</dbReference>
<evidence type="ECO:0000256" key="7">
    <source>
        <dbReference type="PROSITE-ProRule" id="PRU00946"/>
    </source>
</evidence>
<comment type="catalytic activity">
    <reaction evidence="6">
        <text>a 5'-end (N(7)-methyl 5'-triphosphoguanosine)-(2'-O-methyl-ribonucleoside)-(ribonucleotide) in mRNA + S-adenosyl-L-methionine = a 5'-end (N(7)-methyl 5'-triphosphoguanosine)-(2'-O-methyl-ribonucleoside)-(2'-O-methyl-ribonucleotide) in mRNA + S-adenosyl-L-homocysteine + H(+)</text>
        <dbReference type="Rhea" id="RHEA:67024"/>
        <dbReference type="Rhea" id="RHEA-COMP:17169"/>
        <dbReference type="Rhea" id="RHEA-COMP:17170"/>
        <dbReference type="ChEBI" id="CHEBI:15378"/>
        <dbReference type="ChEBI" id="CHEBI:57856"/>
        <dbReference type="ChEBI" id="CHEBI:59789"/>
        <dbReference type="ChEBI" id="CHEBI:167612"/>
        <dbReference type="ChEBI" id="CHEBI:167614"/>
        <dbReference type="EC" id="2.1.1.296"/>
    </reaction>
</comment>
<feature type="binding site" evidence="7">
    <location>
        <position position="224"/>
    </location>
    <ligand>
        <name>S-adenosyl-L-methionine</name>
        <dbReference type="ChEBI" id="CHEBI:59789"/>
    </ligand>
</feature>
<dbReference type="EC" id="2.1.1.296" evidence="1"/>
<dbReference type="Proteomes" id="UP000694846">
    <property type="component" value="Unplaced"/>
</dbReference>
<evidence type="ECO:0000256" key="2">
    <source>
        <dbReference type="ARBA" id="ARBA00021134"/>
    </source>
</evidence>
<protein>
    <recommendedName>
        <fullName evidence="2">Cap-specific mRNA (nucleoside-2'-O-)-methyltransferase 2</fullName>
        <ecNumber evidence="1">2.1.1.296</ecNumber>
    </recommendedName>
</protein>
<dbReference type="InterPro" id="IPR029063">
    <property type="entry name" value="SAM-dependent_MTases_sf"/>
</dbReference>
<dbReference type="RefSeq" id="XP_025415245.1">
    <property type="nucleotide sequence ID" value="XM_025559460.1"/>
</dbReference>
<evidence type="ECO:0000256" key="8">
    <source>
        <dbReference type="SAM" id="MobiDB-lite"/>
    </source>
</evidence>
<dbReference type="GO" id="GO:0120550">
    <property type="term" value="F:methyltransferase cap2 activity"/>
    <property type="evidence" value="ECO:0007669"/>
    <property type="project" value="UniProtKB-EC"/>
</dbReference>
<evidence type="ECO:0000256" key="9">
    <source>
        <dbReference type="SAM" id="Phobius"/>
    </source>
</evidence>
<evidence type="ECO:0000313" key="11">
    <source>
        <dbReference type="Proteomes" id="UP000694846"/>
    </source>
</evidence>
<evidence type="ECO:0000256" key="6">
    <source>
        <dbReference type="ARBA" id="ARBA00049477"/>
    </source>
</evidence>
<gene>
    <name evidence="12" type="primary">LOC112686962</name>
</gene>
<organism evidence="11 12">
    <name type="scientific">Sipha flava</name>
    <name type="common">yellow sugarcane aphid</name>
    <dbReference type="NCBI Taxonomy" id="143950"/>
    <lineage>
        <taxon>Eukaryota</taxon>
        <taxon>Metazoa</taxon>
        <taxon>Ecdysozoa</taxon>
        <taxon>Arthropoda</taxon>
        <taxon>Hexapoda</taxon>
        <taxon>Insecta</taxon>
        <taxon>Pterygota</taxon>
        <taxon>Neoptera</taxon>
        <taxon>Paraneoptera</taxon>
        <taxon>Hemiptera</taxon>
        <taxon>Sternorrhyncha</taxon>
        <taxon>Aphidomorpha</taxon>
        <taxon>Aphidoidea</taxon>
        <taxon>Aphididae</taxon>
        <taxon>Sipha</taxon>
    </lineage>
</organism>
<dbReference type="InterPro" id="IPR025807">
    <property type="entry name" value="Adrift-typ_MeTrfase"/>
</dbReference>
<dbReference type="GO" id="GO:0004483">
    <property type="term" value="F:methyltransferase cap1 activity"/>
    <property type="evidence" value="ECO:0007669"/>
    <property type="project" value="UniProtKB-ARBA"/>
</dbReference>
<evidence type="ECO:0000259" key="10">
    <source>
        <dbReference type="PROSITE" id="PS51614"/>
    </source>
</evidence>
<dbReference type="PANTHER" id="PTHR16121:SF2">
    <property type="entry name" value="CAP-SPECIFIC MRNA (NUCLEOSIDE-2'-O-)-METHYLTRANSFERASE 2"/>
    <property type="match status" value="1"/>
</dbReference>
<accession>A0A8B8FY08</accession>
<evidence type="ECO:0000256" key="3">
    <source>
        <dbReference type="ARBA" id="ARBA00022603"/>
    </source>
</evidence>
<evidence type="ECO:0000256" key="5">
    <source>
        <dbReference type="ARBA" id="ARBA00022691"/>
    </source>
</evidence>
<dbReference type="GeneID" id="112686962"/>
<dbReference type="GO" id="GO:0005634">
    <property type="term" value="C:nucleus"/>
    <property type="evidence" value="ECO:0007669"/>
    <property type="project" value="TreeGrafter"/>
</dbReference>